<reference evidence="2" key="2">
    <citation type="submission" date="2021-05" db="UniProtKB">
        <authorList>
            <consortium name="EnsemblPlants"/>
        </authorList>
    </citation>
    <scope>IDENTIFICATION</scope>
    <source>
        <strain evidence="2">subsp. malaccensis</strain>
    </source>
</reference>
<name>A0A804KE25_MUSAM</name>
<dbReference type="EMBL" id="HG996472">
    <property type="protein sequence ID" value="CAG1833600.1"/>
    <property type="molecule type" value="Genomic_DNA"/>
</dbReference>
<accession>A0A804KE25</accession>
<dbReference type="AlphaFoldDB" id="A0A804KE25"/>
<reference evidence="1" key="1">
    <citation type="submission" date="2021-03" db="EMBL/GenBank/DDBJ databases">
        <authorList>
            <consortium name="Genoscope - CEA"/>
            <person name="William W."/>
        </authorList>
    </citation>
    <scope>NUCLEOTIDE SEQUENCE</scope>
    <source>
        <strain evidence="1">Doubled-haploid Pahang</strain>
    </source>
</reference>
<evidence type="ECO:0000313" key="1">
    <source>
        <dbReference type="EMBL" id="CAG1833600.1"/>
    </source>
</evidence>
<keyword evidence="3" id="KW-1185">Reference proteome</keyword>
<dbReference type="Proteomes" id="UP000012960">
    <property type="component" value="Unplaced"/>
</dbReference>
<organism evidence="2 3">
    <name type="scientific">Musa acuminata subsp. malaccensis</name>
    <name type="common">Wild banana</name>
    <name type="synonym">Musa malaccensis</name>
    <dbReference type="NCBI Taxonomy" id="214687"/>
    <lineage>
        <taxon>Eukaryota</taxon>
        <taxon>Viridiplantae</taxon>
        <taxon>Streptophyta</taxon>
        <taxon>Embryophyta</taxon>
        <taxon>Tracheophyta</taxon>
        <taxon>Spermatophyta</taxon>
        <taxon>Magnoliopsida</taxon>
        <taxon>Liliopsida</taxon>
        <taxon>Zingiberales</taxon>
        <taxon>Musaceae</taxon>
        <taxon>Musa</taxon>
    </lineage>
</organism>
<proteinExistence type="predicted"/>
<sequence>MWALVFVGGTRSRRNPRVHPRDGGNLHGVQSLSLVPSRRILHAGVKVEEHLNLESPSNWLALGIVSSSSEISKSVISTG</sequence>
<dbReference type="Gramene" id="Ma08_t34440.1">
    <property type="protein sequence ID" value="Ma08_p34440.1"/>
    <property type="gene ID" value="Ma08_g34440"/>
</dbReference>
<gene>
    <name evidence="1" type="ORF">GSMUA_95210.1</name>
</gene>
<evidence type="ECO:0000313" key="2">
    <source>
        <dbReference type="EnsemblPlants" id="Ma08_p34440.1"/>
    </source>
</evidence>
<evidence type="ECO:0000313" key="3">
    <source>
        <dbReference type="Proteomes" id="UP000012960"/>
    </source>
</evidence>
<dbReference type="InParanoid" id="A0A804KE25"/>
<protein>
    <submittedName>
        <fullName evidence="1">(wild Malaysian banana) hypothetical protein</fullName>
    </submittedName>
</protein>
<dbReference type="EnsemblPlants" id="Ma08_t34440.1">
    <property type="protein sequence ID" value="Ma08_p34440.1"/>
    <property type="gene ID" value="Ma08_g34440"/>
</dbReference>